<dbReference type="Gene3D" id="1.10.3720.10">
    <property type="entry name" value="MetI-like"/>
    <property type="match status" value="1"/>
</dbReference>
<evidence type="ECO:0000256" key="4">
    <source>
        <dbReference type="ARBA" id="ARBA00023136"/>
    </source>
</evidence>
<feature type="transmembrane region" description="Helical" evidence="5">
    <location>
        <begin position="61"/>
        <end position="94"/>
    </location>
</feature>
<evidence type="ECO:0000259" key="6">
    <source>
        <dbReference type="PROSITE" id="PS50928"/>
    </source>
</evidence>
<feature type="transmembrane region" description="Helical" evidence="5">
    <location>
        <begin position="7"/>
        <end position="30"/>
    </location>
</feature>
<feature type="transmembrane region" description="Helical" evidence="5">
    <location>
        <begin position="258"/>
        <end position="278"/>
    </location>
</feature>
<keyword evidence="2 5" id="KW-0812">Transmembrane</keyword>
<dbReference type="AlphaFoldDB" id="A0A7L5JNT1"/>
<evidence type="ECO:0000256" key="1">
    <source>
        <dbReference type="ARBA" id="ARBA00004651"/>
    </source>
</evidence>
<feature type="domain" description="ABC transmembrane type-1" evidence="6">
    <location>
        <begin position="65"/>
        <end position="275"/>
    </location>
</feature>
<organism evidence="7 8">
    <name type="scientific">Aliarcobacter cibarius</name>
    <dbReference type="NCBI Taxonomy" id="255507"/>
    <lineage>
        <taxon>Bacteria</taxon>
        <taxon>Pseudomonadati</taxon>
        <taxon>Campylobacterota</taxon>
        <taxon>Epsilonproteobacteria</taxon>
        <taxon>Campylobacterales</taxon>
        <taxon>Arcobacteraceae</taxon>
        <taxon>Aliarcobacter</taxon>
    </lineage>
</organism>
<sequence length="291" mass="32827">MNRKVLIFIFFTITIFALAILGIFFTFVFYKGLNSFSLNIIFDNVGFWDAILGNKRVFDGIFPAIMGSIFVSLLAVIFALPIGFLSGVFIAIFASKKLKNLFSFSYELLAFVPSIVVGLFGLSITIYLHNNFFQELYTCLLISSICLAILIIPYIVKMTEQALYTIPHQIKNSVLNLGATKYQNLFLLQLPYISKQLFSSIVLSIGRAVEDTAVIMMTGAVAMAGIPTSILEKYEAIPFFIFYISSQYQDIYELNKGYIASMILLFVSLSLFIFAFLIQKLTLKRGKNFEQ</sequence>
<dbReference type="SUPFAM" id="SSF161098">
    <property type="entry name" value="MetI-like"/>
    <property type="match status" value="1"/>
</dbReference>
<feature type="transmembrane region" description="Helical" evidence="5">
    <location>
        <begin position="106"/>
        <end position="129"/>
    </location>
</feature>
<dbReference type="PANTHER" id="PTHR43470">
    <property type="entry name" value="PHOSPHATE TRANSPORT SYSTEM PERMEASE PROTEIN PSTA-RELATED"/>
    <property type="match status" value="1"/>
</dbReference>
<evidence type="ECO:0000256" key="3">
    <source>
        <dbReference type="ARBA" id="ARBA00022989"/>
    </source>
</evidence>
<dbReference type="KEGG" id="acib:ACBT_0890"/>
<dbReference type="GO" id="GO:0055085">
    <property type="term" value="P:transmembrane transport"/>
    <property type="evidence" value="ECO:0007669"/>
    <property type="project" value="InterPro"/>
</dbReference>
<dbReference type="EMBL" id="CP054051">
    <property type="protein sequence ID" value="QKJ26810.1"/>
    <property type="molecule type" value="Genomic_DNA"/>
</dbReference>
<feature type="transmembrane region" description="Helical" evidence="5">
    <location>
        <begin position="135"/>
        <end position="156"/>
    </location>
</feature>
<keyword evidence="3 5" id="KW-1133">Transmembrane helix</keyword>
<evidence type="ECO:0000313" key="8">
    <source>
        <dbReference type="Proteomes" id="UP000509513"/>
    </source>
</evidence>
<evidence type="ECO:0000256" key="5">
    <source>
        <dbReference type="RuleBase" id="RU363032"/>
    </source>
</evidence>
<proteinExistence type="inferred from homology"/>
<dbReference type="GO" id="GO:0005886">
    <property type="term" value="C:plasma membrane"/>
    <property type="evidence" value="ECO:0007669"/>
    <property type="project" value="UniProtKB-SubCell"/>
</dbReference>
<name>A0A7L5JNT1_9BACT</name>
<keyword evidence="4 5" id="KW-0472">Membrane</keyword>
<gene>
    <name evidence="7" type="ORF">ACBT_0890</name>
</gene>
<dbReference type="CDD" id="cd06261">
    <property type="entry name" value="TM_PBP2"/>
    <property type="match status" value="1"/>
</dbReference>
<dbReference type="PANTHER" id="PTHR43470:SF3">
    <property type="entry name" value="PHOSPHATE TRANSPORT SYSTEM PERMEASE PROTEIN PSTA-RELATED"/>
    <property type="match status" value="1"/>
</dbReference>
<dbReference type="RefSeq" id="WP_024775404.1">
    <property type="nucleotide sequence ID" value="NZ_CP054051.1"/>
</dbReference>
<dbReference type="InterPro" id="IPR000515">
    <property type="entry name" value="MetI-like"/>
</dbReference>
<accession>A0A7L5JNT1</accession>
<dbReference type="PROSITE" id="PS50928">
    <property type="entry name" value="ABC_TM1"/>
    <property type="match status" value="1"/>
</dbReference>
<comment type="similarity">
    <text evidence="5">Belongs to the binding-protein-dependent transport system permease family.</text>
</comment>
<protein>
    <submittedName>
        <fullName evidence="7">Phosphate ABC transporter, permease protein</fullName>
    </submittedName>
</protein>
<comment type="subcellular location">
    <subcellularLocation>
        <location evidence="1 5">Cell membrane</location>
        <topology evidence="1 5">Multi-pass membrane protein</topology>
    </subcellularLocation>
</comment>
<reference evidence="7 8" key="1">
    <citation type="submission" date="2020-05" db="EMBL/GenBank/DDBJ databases">
        <title>Complete genome sequencing of Campylobacter and Arcobacter type strains.</title>
        <authorList>
            <person name="Miller W.G."/>
            <person name="Yee E."/>
        </authorList>
    </citation>
    <scope>NUCLEOTIDE SEQUENCE [LARGE SCALE GENOMIC DNA]</scope>
    <source>
        <strain evidence="7 8">LMG 21996</strain>
    </source>
</reference>
<evidence type="ECO:0000313" key="7">
    <source>
        <dbReference type="EMBL" id="QKJ26810.1"/>
    </source>
</evidence>
<keyword evidence="5" id="KW-0813">Transport</keyword>
<dbReference type="InterPro" id="IPR035906">
    <property type="entry name" value="MetI-like_sf"/>
</dbReference>
<dbReference type="Proteomes" id="UP000509513">
    <property type="component" value="Chromosome"/>
</dbReference>
<evidence type="ECO:0000256" key="2">
    <source>
        <dbReference type="ARBA" id="ARBA00022692"/>
    </source>
</evidence>
<dbReference type="Pfam" id="PF00528">
    <property type="entry name" value="BPD_transp_1"/>
    <property type="match status" value="1"/>
</dbReference>